<gene>
    <name evidence="6" type="ORF">GRI75_11125</name>
</gene>
<reference evidence="6 7" key="1">
    <citation type="submission" date="2019-12" db="EMBL/GenBank/DDBJ databases">
        <title>Genomic-based taxomic classification of the family Erythrobacteraceae.</title>
        <authorList>
            <person name="Xu L."/>
        </authorList>
    </citation>
    <scope>NUCLEOTIDE SEQUENCE [LARGE SCALE GENOMIC DNA]</scope>
    <source>
        <strain evidence="6 7">MCCC 1K02066</strain>
    </source>
</reference>
<dbReference type="InterPro" id="IPR053924">
    <property type="entry name" value="RecX_HTH_2nd"/>
</dbReference>
<comment type="caution">
    <text evidence="6">The sequence shown here is derived from an EMBL/GenBank/DDBJ whole genome shotgun (WGS) entry which is preliminary data.</text>
</comment>
<evidence type="ECO:0000313" key="7">
    <source>
        <dbReference type="Proteomes" id="UP000469159"/>
    </source>
</evidence>
<protein>
    <recommendedName>
        <fullName evidence="3">Regulatory protein RecX</fullName>
    </recommendedName>
</protein>
<dbReference type="OrthoDB" id="7432442at2"/>
<name>A0A6I4UTS4_9SPHN</name>
<evidence type="ECO:0000313" key="6">
    <source>
        <dbReference type="EMBL" id="MXP42191.1"/>
    </source>
</evidence>
<evidence type="ECO:0000256" key="2">
    <source>
        <dbReference type="ARBA" id="ARBA00009695"/>
    </source>
</evidence>
<dbReference type="AlphaFoldDB" id="A0A6I4UTS4"/>
<evidence type="ECO:0000259" key="5">
    <source>
        <dbReference type="Pfam" id="PF02631"/>
    </source>
</evidence>
<proteinExistence type="inferred from homology"/>
<dbReference type="EMBL" id="WTYK01000006">
    <property type="protein sequence ID" value="MXP42191.1"/>
    <property type="molecule type" value="Genomic_DNA"/>
</dbReference>
<feature type="domain" description="RecX second three-helical" evidence="5">
    <location>
        <begin position="76"/>
        <end position="114"/>
    </location>
</feature>
<comment type="similarity">
    <text evidence="2">Belongs to the RecX family.</text>
</comment>
<evidence type="ECO:0000256" key="3">
    <source>
        <dbReference type="ARBA" id="ARBA00018111"/>
    </source>
</evidence>
<dbReference type="GO" id="GO:0005737">
    <property type="term" value="C:cytoplasm"/>
    <property type="evidence" value="ECO:0007669"/>
    <property type="project" value="UniProtKB-SubCell"/>
</dbReference>
<comment type="subcellular location">
    <subcellularLocation>
        <location evidence="1">Cytoplasm</location>
    </subcellularLocation>
</comment>
<evidence type="ECO:0000256" key="4">
    <source>
        <dbReference type="ARBA" id="ARBA00022490"/>
    </source>
</evidence>
<sequence length="190" mass="21208">MIDDSPSGKQRKRPAKPLDSVRLGELALSYVARFSTSAAKLERYLLRKIRERGWEGEGEPPISSLVHRYVELGYIDDEVFARAKTGGLMRRGYGARRVHQALGEAGIDESLREKVRPGELAARQALLVLARRRRFGPFAAGPIDKALREKQIAAMLRAGHSLDSVREMVDAKSPAEAERWVAEAADEMEQ</sequence>
<keyword evidence="4" id="KW-0963">Cytoplasm</keyword>
<dbReference type="Pfam" id="PF02631">
    <property type="entry name" value="RecX_HTH2"/>
    <property type="match status" value="1"/>
</dbReference>
<keyword evidence="7" id="KW-1185">Reference proteome</keyword>
<dbReference type="Proteomes" id="UP000469159">
    <property type="component" value="Unassembled WGS sequence"/>
</dbReference>
<evidence type="ECO:0000256" key="1">
    <source>
        <dbReference type="ARBA" id="ARBA00004496"/>
    </source>
</evidence>
<accession>A0A6I4UTS4</accession>
<organism evidence="6 7">
    <name type="scientific">Croceibacterium soli</name>
    <dbReference type="NCBI Taxonomy" id="1739690"/>
    <lineage>
        <taxon>Bacteria</taxon>
        <taxon>Pseudomonadati</taxon>
        <taxon>Pseudomonadota</taxon>
        <taxon>Alphaproteobacteria</taxon>
        <taxon>Sphingomonadales</taxon>
        <taxon>Erythrobacteraceae</taxon>
        <taxon>Croceibacterium</taxon>
    </lineage>
</organism>